<dbReference type="InterPro" id="IPR002919">
    <property type="entry name" value="TIL_dom"/>
</dbReference>
<organism evidence="4 5">
    <name type="scientific">Bionectria ochroleuca</name>
    <name type="common">Gliocladium roseum</name>
    <dbReference type="NCBI Taxonomy" id="29856"/>
    <lineage>
        <taxon>Eukaryota</taxon>
        <taxon>Fungi</taxon>
        <taxon>Dikarya</taxon>
        <taxon>Ascomycota</taxon>
        <taxon>Pezizomycotina</taxon>
        <taxon>Sordariomycetes</taxon>
        <taxon>Hypocreomycetidae</taxon>
        <taxon>Hypocreales</taxon>
        <taxon>Bionectriaceae</taxon>
        <taxon>Clonostachys</taxon>
    </lineage>
</organism>
<dbReference type="PANTHER" id="PTHR23259">
    <property type="entry name" value="RIDDLE"/>
    <property type="match status" value="1"/>
</dbReference>
<proteinExistence type="predicted"/>
<keyword evidence="1" id="KW-0646">Protease inhibitor</keyword>
<feature type="domain" description="TIL" evidence="3">
    <location>
        <begin position="37"/>
        <end position="90"/>
    </location>
</feature>
<comment type="caution">
    <text evidence="4">The sequence shown here is derived from an EMBL/GenBank/DDBJ whole genome shotgun (WGS) entry which is preliminary data.</text>
</comment>
<evidence type="ECO:0000313" key="4">
    <source>
        <dbReference type="EMBL" id="VUC24120.1"/>
    </source>
</evidence>
<dbReference type="SUPFAM" id="SSF57567">
    <property type="entry name" value="Serine protease inhibitors"/>
    <property type="match status" value="1"/>
</dbReference>
<sequence>MPTLADHDPTTGVEASTSAMSLIPGITGSDIPTNHECKTNEVWNSCGTTCPARCFRPAPTICNKMCKIGCACKKGYLLNSSGDCVNTLGCLLDLWPSIAGEKSADIANTEEDQGCPVGHVNMGRNSDGTSNCHKFDPKSERNY</sequence>
<name>A0ABY6TZI1_BIOOC</name>
<accession>A0ABY6TZI1</accession>
<dbReference type="Gene3D" id="2.10.25.10">
    <property type="entry name" value="Laminin"/>
    <property type="match status" value="1"/>
</dbReference>
<protein>
    <recommendedName>
        <fullName evidence="3">TIL domain-containing protein</fullName>
    </recommendedName>
</protein>
<evidence type="ECO:0000256" key="2">
    <source>
        <dbReference type="ARBA" id="ARBA00023157"/>
    </source>
</evidence>
<dbReference type="Pfam" id="PF01826">
    <property type="entry name" value="TIL"/>
    <property type="match status" value="1"/>
</dbReference>
<gene>
    <name evidence="4" type="ORF">CLO192961_LOCUS132675</name>
</gene>
<keyword evidence="2" id="KW-1015">Disulfide bond</keyword>
<evidence type="ECO:0000259" key="3">
    <source>
        <dbReference type="Pfam" id="PF01826"/>
    </source>
</evidence>
<evidence type="ECO:0000313" key="5">
    <source>
        <dbReference type="Proteomes" id="UP000766486"/>
    </source>
</evidence>
<dbReference type="InterPro" id="IPR036084">
    <property type="entry name" value="Ser_inhib-like_sf"/>
</dbReference>
<dbReference type="InterPro" id="IPR051368">
    <property type="entry name" value="SerProtInhib-TIL_Domain"/>
</dbReference>
<reference evidence="4 5" key="1">
    <citation type="submission" date="2019-06" db="EMBL/GenBank/DDBJ databases">
        <authorList>
            <person name="Broberg M."/>
        </authorList>
    </citation>
    <scope>NUCLEOTIDE SEQUENCE [LARGE SCALE GENOMIC DNA]</scope>
</reference>
<keyword evidence="5" id="KW-1185">Reference proteome</keyword>
<dbReference type="Proteomes" id="UP000766486">
    <property type="component" value="Unassembled WGS sequence"/>
</dbReference>
<dbReference type="CDD" id="cd19941">
    <property type="entry name" value="TIL"/>
    <property type="match status" value="1"/>
</dbReference>
<dbReference type="EMBL" id="CABFNS010000715">
    <property type="protein sequence ID" value="VUC24120.1"/>
    <property type="molecule type" value="Genomic_DNA"/>
</dbReference>
<dbReference type="PANTHER" id="PTHR23259:SF70">
    <property type="entry name" value="ACCESSORY GLAND PROTEIN ACP62F-RELATED"/>
    <property type="match status" value="1"/>
</dbReference>
<evidence type="ECO:0000256" key="1">
    <source>
        <dbReference type="ARBA" id="ARBA00022690"/>
    </source>
</evidence>